<dbReference type="SUPFAM" id="SSF48371">
    <property type="entry name" value="ARM repeat"/>
    <property type="match status" value="1"/>
</dbReference>
<dbReference type="InterPro" id="IPR052609">
    <property type="entry name" value="Ribosome_Biogenesis_Reg"/>
</dbReference>
<dbReference type="InterPro" id="IPR016024">
    <property type="entry name" value="ARM-type_fold"/>
</dbReference>
<protein>
    <recommendedName>
        <fullName evidence="2">Nucleolar 27S pre-rRNA processing Urb2/Npa2 C-terminal domain-containing protein</fullName>
    </recommendedName>
</protein>
<dbReference type="STRING" id="745531.A0A0C3SD38"/>
<gene>
    <name evidence="3" type="ORF">PHLGIDRAFT_476204</name>
</gene>
<keyword evidence="4" id="KW-1185">Reference proteome</keyword>
<evidence type="ECO:0000256" key="1">
    <source>
        <dbReference type="SAM" id="MobiDB-lite"/>
    </source>
</evidence>
<proteinExistence type="predicted"/>
<evidence type="ECO:0000259" key="2">
    <source>
        <dbReference type="Pfam" id="PF10441"/>
    </source>
</evidence>
<accession>A0A0C3SD38</accession>
<feature type="compositionally biased region" description="Polar residues" evidence="1">
    <location>
        <begin position="534"/>
        <end position="545"/>
    </location>
</feature>
<dbReference type="GO" id="GO:0042254">
    <property type="term" value="P:ribosome biogenesis"/>
    <property type="evidence" value="ECO:0007669"/>
    <property type="project" value="TreeGrafter"/>
</dbReference>
<dbReference type="GO" id="GO:0005730">
    <property type="term" value="C:nucleolus"/>
    <property type="evidence" value="ECO:0007669"/>
    <property type="project" value="TreeGrafter"/>
</dbReference>
<feature type="region of interest" description="Disordered" evidence="1">
    <location>
        <begin position="515"/>
        <end position="545"/>
    </location>
</feature>
<feature type="domain" description="Nucleolar 27S pre-rRNA processing Urb2/Npa2 C-terminal" evidence="2">
    <location>
        <begin position="1198"/>
        <end position="1427"/>
    </location>
</feature>
<dbReference type="EMBL" id="KN840446">
    <property type="protein sequence ID" value="KIP11482.1"/>
    <property type="molecule type" value="Genomic_DNA"/>
</dbReference>
<dbReference type="PANTHER" id="PTHR15682">
    <property type="entry name" value="UNHEALTHY RIBOSOME BIOGENESIS PROTEIN 2 HOMOLOG"/>
    <property type="match status" value="1"/>
</dbReference>
<sequence length="1428" mass="157886">MVLSAQDFIRSLRASTDPPQPGGPAKIQIARAVWDDHALYVPSKGEAIVEWLLARLLKDKDNEASTSPMLDERYWALLRDVLIDPDTLKLRPVKAWLVPILQRTPLAPVVIAALASWVKHASNNIHASAECLSALWPLAAAKLSAETLLDCFAAVIQLSIGYSKIQRSLGSDAHARINALCQQLLGSYRYALANASNKKKLFSVFIQQHLQSWILCVISGDGYSALAPADVYEAGVETIFNVDILRQTQDRDDTVLSEPLSKAVDSDSTPLCQILPRLLGTYIQVVRKHRAALFGQSSHQAAGSSADQARIASLRFIATCDSISGKTPDINVRWQTRVQLLQIMDAEGLYGATNDPVMEVLQQSKEDAIYLLAEAIREGRHEQVEYAFGVLAAIAHIDYDLVSHSVPRVLPLLLACQSSITSASAFLQHLLEYHSKTRTIDSLVESVLTACSPQIVNGILVPPLSAHKSPIFQYEFCDNLAKSIASFLTPGQVIGSVDCVLQHLRTHLELLRSIATSTEDPSEKPQKKRRKVESSSTPEPSDASRQTAVAFSLASRIASVVVSSLPNRYLLDHVQTHITEALQDFYDVTRSALKDMLKRIKRTDQNTQHLQWVAALVVRLRYTIRTSMVIHVSTKGDEKISAKLLSALSYADSPRFRVEILRTLLSDVDLTHCEPLPVFDAILNLLESKQLDGSCYWNGSVDDIQDSAQSAIAVCHLIFNRWLPLLDATATSEQLARLASLLTSPHLSSQPATPCPPNHITLQDILRRSLHNADIWELQRFRDALLERINAVTVPLDEIDVKAALTTQSRQSIPTEYLASVAATYRLLLCIPTEYFTRNIRNDLMRRALTVDVVCVQSSFPSLAYAPLFFREFLKRLFQFMGGVEHGMTGPYLAFLLQQAPSTPPGILVATTSELVRMHMTTCVKSSVKGDYAVLKDVVHYITTFVANKVSVEEREQHQVTWLGVMHLVDAVVAEAKIADLSSAILEPLKALHQQLSSTLLPHITVLFSQGIHDIDASSLTLLLNLWHRCLVFRRWLSPEDQLPSFGKAIVARLIRSMPTLPSASYSIYVASASVVQEECRSQLSGQNESLDVVLASHLAFYQASASPGKVELDELLAKFLKGTSTTSFSYLLDLVSEGLSAPGLDLSNVAVLVHAYTLLLQNAPEGSSKIIQSSWNRCLQLFAARRELLESNSTRLAVLRSISRQFNDRPALVRQVDLSSLWSILGSSLEGSQTHEPATDKATFHEIISTVNALIRLRRDLVTSTLPHLAFILRRLLMSLRHLRPQLGAKQGKMVTDTLPVWLNASQPFTSEESKALARLLTTMITKTVVRGQQSSTDAGKAESLARPFSKHAAYVLQAYVEALNDPLCVVPADTRRELEPGLFALCEMIGEYSRDALMVASLDAGGKTVLKSIWREYEKQKYVGKG</sequence>
<evidence type="ECO:0000313" key="4">
    <source>
        <dbReference type="Proteomes" id="UP000053257"/>
    </source>
</evidence>
<organism evidence="3 4">
    <name type="scientific">Phlebiopsis gigantea (strain 11061_1 CR5-6)</name>
    <name type="common">White-rot fungus</name>
    <name type="synonym">Peniophora gigantea</name>
    <dbReference type="NCBI Taxonomy" id="745531"/>
    <lineage>
        <taxon>Eukaryota</taxon>
        <taxon>Fungi</taxon>
        <taxon>Dikarya</taxon>
        <taxon>Basidiomycota</taxon>
        <taxon>Agaricomycotina</taxon>
        <taxon>Agaricomycetes</taxon>
        <taxon>Polyporales</taxon>
        <taxon>Phanerochaetaceae</taxon>
        <taxon>Phlebiopsis</taxon>
    </lineage>
</organism>
<dbReference type="PANTHER" id="PTHR15682:SF2">
    <property type="entry name" value="UNHEALTHY RIBOSOME BIOGENESIS PROTEIN 2 HOMOLOG"/>
    <property type="match status" value="1"/>
</dbReference>
<dbReference type="OrthoDB" id="160374at2759"/>
<dbReference type="Proteomes" id="UP000053257">
    <property type="component" value="Unassembled WGS sequence"/>
</dbReference>
<evidence type="ECO:0000313" key="3">
    <source>
        <dbReference type="EMBL" id="KIP11482.1"/>
    </source>
</evidence>
<dbReference type="HOGENOM" id="CLU_002353_0_0_1"/>
<dbReference type="Pfam" id="PF10441">
    <property type="entry name" value="Urb2"/>
    <property type="match status" value="1"/>
</dbReference>
<name>A0A0C3SD38_PHLG1</name>
<dbReference type="InterPro" id="IPR018849">
    <property type="entry name" value="Urb2/Npa2_C"/>
</dbReference>
<reference evidence="3 4" key="1">
    <citation type="journal article" date="2014" name="PLoS Genet.">
        <title>Analysis of the Phlebiopsis gigantea genome, transcriptome and secretome provides insight into its pioneer colonization strategies of wood.</title>
        <authorList>
            <person name="Hori C."/>
            <person name="Ishida T."/>
            <person name="Igarashi K."/>
            <person name="Samejima M."/>
            <person name="Suzuki H."/>
            <person name="Master E."/>
            <person name="Ferreira P."/>
            <person name="Ruiz-Duenas F.J."/>
            <person name="Held B."/>
            <person name="Canessa P."/>
            <person name="Larrondo L.F."/>
            <person name="Schmoll M."/>
            <person name="Druzhinina I.S."/>
            <person name="Kubicek C.P."/>
            <person name="Gaskell J.A."/>
            <person name="Kersten P."/>
            <person name="St John F."/>
            <person name="Glasner J."/>
            <person name="Sabat G."/>
            <person name="Splinter BonDurant S."/>
            <person name="Syed K."/>
            <person name="Yadav J."/>
            <person name="Mgbeahuruike A.C."/>
            <person name="Kovalchuk A."/>
            <person name="Asiegbu F.O."/>
            <person name="Lackner G."/>
            <person name="Hoffmeister D."/>
            <person name="Rencoret J."/>
            <person name="Gutierrez A."/>
            <person name="Sun H."/>
            <person name="Lindquist E."/>
            <person name="Barry K."/>
            <person name="Riley R."/>
            <person name="Grigoriev I.V."/>
            <person name="Henrissat B."/>
            <person name="Kues U."/>
            <person name="Berka R.M."/>
            <person name="Martinez A.T."/>
            <person name="Covert S.F."/>
            <person name="Blanchette R.A."/>
            <person name="Cullen D."/>
        </authorList>
    </citation>
    <scope>NUCLEOTIDE SEQUENCE [LARGE SCALE GENOMIC DNA]</scope>
    <source>
        <strain evidence="3 4">11061_1 CR5-6</strain>
    </source>
</reference>